<evidence type="ECO:0000256" key="2">
    <source>
        <dbReference type="ARBA" id="ARBA00022679"/>
    </source>
</evidence>
<dbReference type="GO" id="GO:0004674">
    <property type="term" value="F:protein serine/threonine kinase activity"/>
    <property type="evidence" value="ECO:0007669"/>
    <property type="project" value="UniProtKB-KW"/>
</dbReference>
<evidence type="ECO:0000256" key="5">
    <source>
        <dbReference type="ARBA" id="ARBA00022840"/>
    </source>
</evidence>
<keyword evidence="3" id="KW-0547">Nucleotide-binding</keyword>
<dbReference type="GO" id="GO:0005524">
    <property type="term" value="F:ATP binding"/>
    <property type="evidence" value="ECO:0007669"/>
    <property type="project" value="UniProtKB-KW"/>
</dbReference>
<keyword evidence="4 7" id="KW-0418">Kinase</keyword>
<sequence length="208" mass="23641">MHRQGEERKGEERIEKDRKGEERKGKDRIIMHRKGAERRGKERKGEDRKGKERRDNERKGKGSGGEIRKGKEKRGMLMTKHPAKRLGCAPEGERDIREHSFFRYMDWEKLENKEVQPPFKPRAQSVVHPSLHRSIAPSLHPSIPPSLHPSIPPSARRSSPHLSSLILLFVLSVSRGLPHVCCFPVGVGRSVSDGESRFLAPPAAVHQL</sequence>
<reference evidence="7 8" key="1">
    <citation type="submission" date="2019-03" db="EMBL/GenBank/DDBJ databases">
        <title>First draft genome of Liparis tanakae, snailfish: a comprehensive survey of snailfish specific genes.</title>
        <authorList>
            <person name="Kim W."/>
            <person name="Song I."/>
            <person name="Jeong J.-H."/>
            <person name="Kim D."/>
            <person name="Kim S."/>
            <person name="Ryu S."/>
            <person name="Song J.Y."/>
            <person name="Lee S.K."/>
        </authorList>
    </citation>
    <scope>NUCLEOTIDE SEQUENCE [LARGE SCALE GENOMIC DNA]</scope>
    <source>
        <tissue evidence="7">Muscle</tissue>
    </source>
</reference>
<feature type="compositionally biased region" description="Basic and acidic residues" evidence="6">
    <location>
        <begin position="37"/>
        <end position="75"/>
    </location>
</feature>
<keyword evidence="1" id="KW-0723">Serine/threonine-protein kinase</keyword>
<evidence type="ECO:0000256" key="6">
    <source>
        <dbReference type="SAM" id="MobiDB-lite"/>
    </source>
</evidence>
<proteinExistence type="predicted"/>
<evidence type="ECO:0000256" key="4">
    <source>
        <dbReference type="ARBA" id="ARBA00022777"/>
    </source>
</evidence>
<dbReference type="OrthoDB" id="63267at2759"/>
<accession>A0A4Z2EPA8</accession>
<dbReference type="PANTHER" id="PTHR24351">
    <property type="entry name" value="RIBOSOMAL PROTEIN S6 KINASE"/>
    <property type="match status" value="1"/>
</dbReference>
<dbReference type="Gene3D" id="1.10.510.10">
    <property type="entry name" value="Transferase(Phosphotransferase) domain 1"/>
    <property type="match status" value="1"/>
</dbReference>
<dbReference type="Proteomes" id="UP000314294">
    <property type="component" value="Unassembled WGS sequence"/>
</dbReference>
<dbReference type="InterPro" id="IPR011009">
    <property type="entry name" value="Kinase-like_dom_sf"/>
</dbReference>
<keyword evidence="8" id="KW-1185">Reference proteome</keyword>
<evidence type="ECO:0000256" key="3">
    <source>
        <dbReference type="ARBA" id="ARBA00022741"/>
    </source>
</evidence>
<evidence type="ECO:0000256" key="1">
    <source>
        <dbReference type="ARBA" id="ARBA00022527"/>
    </source>
</evidence>
<evidence type="ECO:0000313" key="8">
    <source>
        <dbReference type="Proteomes" id="UP000314294"/>
    </source>
</evidence>
<keyword evidence="5" id="KW-0067">ATP-binding</keyword>
<comment type="caution">
    <text evidence="7">The sequence shown here is derived from an EMBL/GenBank/DDBJ whole genome shotgun (WGS) entry which is preliminary data.</text>
</comment>
<dbReference type="EMBL" id="SRLO01004175">
    <property type="protein sequence ID" value="TNN30736.1"/>
    <property type="molecule type" value="Genomic_DNA"/>
</dbReference>
<keyword evidence="2" id="KW-0808">Transferase</keyword>
<organism evidence="7 8">
    <name type="scientific">Liparis tanakae</name>
    <name type="common">Tanaka's snailfish</name>
    <dbReference type="NCBI Taxonomy" id="230148"/>
    <lineage>
        <taxon>Eukaryota</taxon>
        <taxon>Metazoa</taxon>
        <taxon>Chordata</taxon>
        <taxon>Craniata</taxon>
        <taxon>Vertebrata</taxon>
        <taxon>Euteleostomi</taxon>
        <taxon>Actinopterygii</taxon>
        <taxon>Neopterygii</taxon>
        <taxon>Teleostei</taxon>
        <taxon>Neoteleostei</taxon>
        <taxon>Acanthomorphata</taxon>
        <taxon>Eupercaria</taxon>
        <taxon>Perciformes</taxon>
        <taxon>Cottioidei</taxon>
        <taxon>Cottales</taxon>
        <taxon>Liparidae</taxon>
        <taxon>Liparis</taxon>
    </lineage>
</organism>
<evidence type="ECO:0000313" key="7">
    <source>
        <dbReference type="EMBL" id="TNN30736.1"/>
    </source>
</evidence>
<dbReference type="AlphaFoldDB" id="A0A4Z2EPA8"/>
<feature type="compositionally biased region" description="Basic and acidic residues" evidence="6">
    <location>
        <begin position="1"/>
        <end position="30"/>
    </location>
</feature>
<protein>
    <submittedName>
        <fullName evidence="7">Protein kinase C beta type</fullName>
    </submittedName>
</protein>
<dbReference type="SUPFAM" id="SSF56112">
    <property type="entry name" value="Protein kinase-like (PK-like)"/>
    <property type="match status" value="1"/>
</dbReference>
<feature type="region of interest" description="Disordered" evidence="6">
    <location>
        <begin position="1"/>
        <end position="75"/>
    </location>
</feature>
<gene>
    <name evidence="7" type="primary">prkcbb_6</name>
    <name evidence="7" type="ORF">EYF80_059112</name>
</gene>
<name>A0A4Z2EPA8_9TELE</name>